<dbReference type="PANTHER" id="PTHR23070">
    <property type="entry name" value="BCS1 AAA-TYPE ATPASE"/>
    <property type="match status" value="1"/>
</dbReference>
<dbReference type="EMBL" id="KN847768">
    <property type="protein sequence ID" value="KIV98331.1"/>
    <property type="molecule type" value="Genomic_DNA"/>
</dbReference>
<dbReference type="InterPro" id="IPR003960">
    <property type="entry name" value="ATPase_AAA_CS"/>
</dbReference>
<dbReference type="InterPro" id="IPR003959">
    <property type="entry name" value="ATPase_AAA_core"/>
</dbReference>
<name>A0A0D1YCB0_9PEZI</name>
<dbReference type="PROSITE" id="PS00674">
    <property type="entry name" value="AAA"/>
    <property type="match status" value="1"/>
</dbReference>
<keyword evidence="8" id="KW-1133">Transmembrane helix</keyword>
<keyword evidence="5" id="KW-0999">Mitochondrion inner membrane</keyword>
<comment type="similarity">
    <text evidence="2">Belongs to the AAA ATPase family. BCS1 subfamily.</text>
</comment>
<dbReference type="Pfam" id="PF00004">
    <property type="entry name" value="AAA"/>
    <property type="match status" value="1"/>
</dbReference>
<dbReference type="GO" id="GO:0016887">
    <property type="term" value="F:ATP hydrolysis activity"/>
    <property type="evidence" value="ECO:0007669"/>
    <property type="project" value="InterPro"/>
</dbReference>
<keyword evidence="4 12" id="KW-0547">Nucleotide-binding</keyword>
<evidence type="ECO:0000313" key="16">
    <source>
        <dbReference type="Proteomes" id="UP000053259"/>
    </source>
</evidence>
<dbReference type="RefSeq" id="XP_016208201.1">
    <property type="nucleotide sequence ID" value="XM_016363971.1"/>
</dbReference>
<protein>
    <recommendedName>
        <fullName evidence="17">AAA+ ATPase domain-containing protein</fullName>
    </recommendedName>
</protein>
<evidence type="ECO:0000256" key="3">
    <source>
        <dbReference type="ARBA" id="ARBA00022692"/>
    </source>
</evidence>
<feature type="domain" description="AAA+ ATPase" evidence="13">
    <location>
        <begin position="243"/>
        <end position="383"/>
    </location>
</feature>
<dbReference type="Pfam" id="PF08740">
    <property type="entry name" value="BCS1_N"/>
    <property type="match status" value="1"/>
</dbReference>
<evidence type="ECO:0000256" key="1">
    <source>
        <dbReference type="ARBA" id="ARBA00004434"/>
    </source>
</evidence>
<dbReference type="InterPro" id="IPR027417">
    <property type="entry name" value="P-loop_NTPase"/>
</dbReference>
<keyword evidence="16" id="KW-1185">Reference proteome</keyword>
<dbReference type="GO" id="GO:0005524">
    <property type="term" value="F:ATP binding"/>
    <property type="evidence" value="ECO:0007669"/>
    <property type="project" value="UniProtKB-KW"/>
</dbReference>
<reference evidence="15 16" key="1">
    <citation type="submission" date="2015-01" db="EMBL/GenBank/DDBJ databases">
        <title>The Genome Sequence of Ochroconis gallopava CBS43764.</title>
        <authorList>
            <consortium name="The Broad Institute Genomics Platform"/>
            <person name="Cuomo C."/>
            <person name="de Hoog S."/>
            <person name="Gorbushina A."/>
            <person name="Stielow B."/>
            <person name="Teixiera M."/>
            <person name="Abouelleil A."/>
            <person name="Chapman S.B."/>
            <person name="Priest M."/>
            <person name="Young S.K."/>
            <person name="Wortman J."/>
            <person name="Nusbaum C."/>
            <person name="Birren B."/>
        </authorList>
    </citation>
    <scope>NUCLEOTIDE SEQUENCE [LARGE SCALE GENOMIC DNA]</scope>
    <source>
        <strain evidence="15 16">CBS 43764</strain>
    </source>
</reference>
<evidence type="ECO:0000259" key="13">
    <source>
        <dbReference type="SMART" id="SM00382"/>
    </source>
</evidence>
<dbReference type="VEuPathDB" id="FungiDB:PV09_09827"/>
<dbReference type="SMART" id="SM00382">
    <property type="entry name" value="AAA"/>
    <property type="match status" value="1"/>
</dbReference>
<comment type="catalytic activity">
    <reaction evidence="11">
        <text>ATP + H2O = ADP + phosphate + H(+)</text>
        <dbReference type="Rhea" id="RHEA:13065"/>
        <dbReference type="ChEBI" id="CHEBI:15377"/>
        <dbReference type="ChEBI" id="CHEBI:15378"/>
        <dbReference type="ChEBI" id="CHEBI:30616"/>
        <dbReference type="ChEBI" id="CHEBI:43474"/>
        <dbReference type="ChEBI" id="CHEBI:456216"/>
    </reaction>
    <physiologicalReaction direction="left-to-right" evidence="11">
        <dbReference type="Rhea" id="RHEA:13066"/>
    </physiologicalReaction>
</comment>
<evidence type="ECO:0000256" key="10">
    <source>
        <dbReference type="ARBA" id="ARBA00023136"/>
    </source>
</evidence>
<keyword evidence="10" id="KW-0472">Membrane</keyword>
<dbReference type="OrthoDB" id="10251412at2759"/>
<evidence type="ECO:0000256" key="2">
    <source>
        <dbReference type="ARBA" id="ARBA00007448"/>
    </source>
</evidence>
<evidence type="ECO:0000256" key="11">
    <source>
        <dbReference type="ARBA" id="ARBA00048778"/>
    </source>
</evidence>
<dbReference type="Pfam" id="PF25426">
    <property type="entry name" value="AAA_lid_BCS1"/>
    <property type="match status" value="1"/>
</dbReference>
<evidence type="ECO:0000256" key="6">
    <source>
        <dbReference type="ARBA" id="ARBA00022801"/>
    </source>
</evidence>
<organism evidence="15 16">
    <name type="scientific">Verruconis gallopava</name>
    <dbReference type="NCBI Taxonomy" id="253628"/>
    <lineage>
        <taxon>Eukaryota</taxon>
        <taxon>Fungi</taxon>
        <taxon>Dikarya</taxon>
        <taxon>Ascomycota</taxon>
        <taxon>Pezizomycotina</taxon>
        <taxon>Dothideomycetes</taxon>
        <taxon>Pleosporomycetidae</taxon>
        <taxon>Venturiales</taxon>
        <taxon>Sympoventuriaceae</taxon>
        <taxon>Verruconis</taxon>
    </lineage>
</organism>
<dbReference type="InterPro" id="IPR057495">
    <property type="entry name" value="AAA_lid_BCS1"/>
</dbReference>
<comment type="subcellular location">
    <subcellularLocation>
        <location evidence="1">Mitochondrion inner membrane</location>
        <topology evidence="1">Single-pass membrane protein</topology>
    </subcellularLocation>
</comment>
<keyword evidence="9" id="KW-0496">Mitochondrion</keyword>
<accession>A0A0D1YCB0</accession>
<dbReference type="Gene3D" id="3.40.50.300">
    <property type="entry name" value="P-loop containing nucleotide triphosphate hydrolases"/>
    <property type="match status" value="1"/>
</dbReference>
<evidence type="ECO:0000256" key="5">
    <source>
        <dbReference type="ARBA" id="ARBA00022792"/>
    </source>
</evidence>
<evidence type="ECO:0000256" key="9">
    <source>
        <dbReference type="ARBA" id="ARBA00023128"/>
    </source>
</evidence>
<keyword evidence="7 12" id="KW-0067">ATP-binding</keyword>
<feature type="domain" description="BCS1 N-terminal" evidence="14">
    <location>
        <begin position="44"/>
        <end position="210"/>
    </location>
</feature>
<dbReference type="InterPro" id="IPR003593">
    <property type="entry name" value="AAA+_ATPase"/>
</dbReference>
<dbReference type="GO" id="GO:0005743">
    <property type="term" value="C:mitochondrial inner membrane"/>
    <property type="evidence" value="ECO:0007669"/>
    <property type="project" value="UniProtKB-SubCell"/>
</dbReference>
<evidence type="ECO:0008006" key="17">
    <source>
        <dbReference type="Google" id="ProtNLM"/>
    </source>
</evidence>
<dbReference type="STRING" id="253628.A0A0D1YCB0"/>
<proteinExistence type="inferred from homology"/>
<keyword evidence="6" id="KW-0378">Hydrolase</keyword>
<dbReference type="AlphaFoldDB" id="A0A0D1YCB0"/>
<sequence>MTSNQSHGQPLQGQLSTMEVFFPGFFRFSPIVQKYTNINLDAVVPVLCIYASLAFLYKHISNWVGTHLTSTIHISCNSEVHQMLLSWVLRQSFAQNCRSSLVIIGLDERNGAMKKLLKYYPWNVKLLFWYKNNLIFLRHVDKRSQAPWFRTPEEISLSCFGWSPQILKDLLEECRRNYLVELQGQTVVFEVKDGKWQLSATRGHRPMSTVLLNAEIKNALLADITRFLGQKTREWYNKRGILYKRGYLLYGPPGTGKSSLSFSIAGHFDLDIYILNLASITDEILASLFENLPQQCIVLLEDVDVATTNRFIDRESTHFDPSANLEEKKSLGVTLSGLLNALDGVGSQEGRLLIMTTNYPDRLDYALIRPGRIDLKIELPLAEKAIINELFHIVFKDTKSDEVIERLGNEFTSLMPESEFSPAEVLSLLLEHRDSPESAIAGVEAWVARIREERQKKLKREFLGCMGSRYGAKS</sequence>
<evidence type="ECO:0000256" key="8">
    <source>
        <dbReference type="ARBA" id="ARBA00022989"/>
    </source>
</evidence>
<dbReference type="InterPro" id="IPR014851">
    <property type="entry name" value="BCS1_N"/>
</dbReference>
<keyword evidence="3" id="KW-0812">Transmembrane</keyword>
<evidence type="ECO:0000256" key="4">
    <source>
        <dbReference type="ARBA" id="ARBA00022741"/>
    </source>
</evidence>
<dbReference type="SUPFAM" id="SSF52540">
    <property type="entry name" value="P-loop containing nucleoside triphosphate hydrolases"/>
    <property type="match status" value="1"/>
</dbReference>
<gene>
    <name evidence="15" type="ORF">PV09_09827</name>
</gene>
<evidence type="ECO:0000256" key="7">
    <source>
        <dbReference type="ARBA" id="ARBA00022840"/>
    </source>
</evidence>
<dbReference type="InterPro" id="IPR050747">
    <property type="entry name" value="Mitochondrial_chaperone_BCS1"/>
</dbReference>
<evidence type="ECO:0000259" key="14">
    <source>
        <dbReference type="SMART" id="SM01024"/>
    </source>
</evidence>
<dbReference type="Proteomes" id="UP000053259">
    <property type="component" value="Unassembled WGS sequence"/>
</dbReference>
<dbReference type="InParanoid" id="A0A0D1YCB0"/>
<dbReference type="SMART" id="SM01024">
    <property type="entry name" value="BCS1_N"/>
    <property type="match status" value="1"/>
</dbReference>
<evidence type="ECO:0000313" key="15">
    <source>
        <dbReference type="EMBL" id="KIV98331.1"/>
    </source>
</evidence>
<evidence type="ECO:0000256" key="12">
    <source>
        <dbReference type="RuleBase" id="RU003651"/>
    </source>
</evidence>
<dbReference type="GeneID" id="27317800"/>